<name>A0A8J2YI03_9BACL</name>
<dbReference type="PANTHER" id="PTHR39183:SF1">
    <property type="entry name" value="SPORE COAT PROTEIN F-LIKE PROTEIN YHCQ"/>
    <property type="match status" value="1"/>
</dbReference>
<reference evidence="4" key="1">
    <citation type="journal article" date="2014" name="Int. J. Syst. Evol. Microbiol.">
        <title>Complete genome sequence of Corynebacterium casei LMG S-19264T (=DSM 44701T), isolated from a smear-ripened cheese.</title>
        <authorList>
            <consortium name="US DOE Joint Genome Institute (JGI-PGF)"/>
            <person name="Walter F."/>
            <person name="Albersmeier A."/>
            <person name="Kalinowski J."/>
            <person name="Ruckert C."/>
        </authorList>
    </citation>
    <scope>NUCLEOTIDE SEQUENCE</scope>
    <source>
        <strain evidence="4">CGMCC 1.15371</strain>
    </source>
</reference>
<proteinExistence type="inferred from homology"/>
<keyword evidence="4" id="KW-0167">Capsid protein</keyword>
<dbReference type="AlphaFoldDB" id="A0A8J2YI03"/>
<keyword evidence="5" id="KW-1185">Reference proteome</keyword>
<keyword evidence="1" id="KW-0749">Sporulation</keyword>
<sequence>MVLNDERPAHLAWHETLELHEIVAMQTSTLMKLEMFYPEIEDSMLQQLYRQAIEDHKNNLVELLRFYPKAPRHEKKTMGMMVEDSFFAGELLSCAKNSIKAYAAAITETATPSLREAFVKQLNQAITMHAKIFNYMHQQGYYPAYDLNQLLANDMKNAQKALGMDT</sequence>
<dbReference type="EMBL" id="BMIR01000010">
    <property type="protein sequence ID" value="GGE44389.1"/>
    <property type="molecule type" value="Genomic_DNA"/>
</dbReference>
<dbReference type="PANTHER" id="PTHR39183">
    <property type="entry name" value="SPORE COAT PROTEIN F-LIKE PROTEIN YHCQ"/>
    <property type="match status" value="1"/>
</dbReference>
<dbReference type="Gene3D" id="1.20.1260.10">
    <property type="match status" value="1"/>
</dbReference>
<dbReference type="InterPro" id="IPR012347">
    <property type="entry name" value="Ferritin-like"/>
</dbReference>
<gene>
    <name evidence="4" type="primary">cotF</name>
    <name evidence="4" type="ORF">GCM10011391_23960</name>
</gene>
<accession>A0A8J2YI03</accession>
<reference evidence="4" key="2">
    <citation type="submission" date="2020-09" db="EMBL/GenBank/DDBJ databases">
        <authorList>
            <person name="Sun Q."/>
            <person name="Zhou Y."/>
        </authorList>
    </citation>
    <scope>NUCLEOTIDE SEQUENCE</scope>
    <source>
        <strain evidence="4">CGMCC 1.15371</strain>
    </source>
</reference>
<dbReference type="InterPro" id="IPR012851">
    <property type="entry name" value="Spore_coat_CotF-like"/>
</dbReference>
<evidence type="ECO:0000256" key="3">
    <source>
        <dbReference type="ARBA" id="ARBA00024344"/>
    </source>
</evidence>
<keyword evidence="4" id="KW-0946">Virion</keyword>
<dbReference type="RefSeq" id="WP_229672557.1">
    <property type="nucleotide sequence ID" value="NZ_BMIR01000010.1"/>
</dbReference>
<comment type="caution">
    <text evidence="4">The sequence shown here is derived from an EMBL/GenBank/DDBJ whole genome shotgun (WGS) entry which is preliminary data.</text>
</comment>
<evidence type="ECO:0000256" key="2">
    <source>
        <dbReference type="ARBA" id="ARBA00024325"/>
    </source>
</evidence>
<evidence type="ECO:0000313" key="4">
    <source>
        <dbReference type="EMBL" id="GGE44389.1"/>
    </source>
</evidence>
<evidence type="ECO:0000313" key="5">
    <source>
        <dbReference type="Proteomes" id="UP000628775"/>
    </source>
</evidence>
<comment type="similarity">
    <text evidence="3">Belongs to the CotF family.</text>
</comment>
<organism evidence="4 5">
    <name type="scientific">Pullulanibacillus camelliae</name>
    <dbReference type="NCBI Taxonomy" id="1707096"/>
    <lineage>
        <taxon>Bacteria</taxon>
        <taxon>Bacillati</taxon>
        <taxon>Bacillota</taxon>
        <taxon>Bacilli</taxon>
        <taxon>Bacillales</taxon>
        <taxon>Sporolactobacillaceae</taxon>
        <taxon>Pullulanibacillus</taxon>
    </lineage>
</organism>
<dbReference type="GO" id="GO:0030435">
    <property type="term" value="P:sporulation resulting in formation of a cellular spore"/>
    <property type="evidence" value="ECO:0007669"/>
    <property type="project" value="UniProtKB-KW"/>
</dbReference>
<protein>
    <submittedName>
        <fullName evidence="4">Spore coat protein F</fullName>
    </submittedName>
</protein>
<dbReference type="Pfam" id="PF07875">
    <property type="entry name" value="Coat_F"/>
    <property type="match status" value="1"/>
</dbReference>
<evidence type="ECO:0000256" key="1">
    <source>
        <dbReference type="ARBA" id="ARBA00022969"/>
    </source>
</evidence>
<comment type="subcellular location">
    <subcellularLocation>
        <location evidence="2">Spore coat</location>
    </subcellularLocation>
</comment>
<dbReference type="Proteomes" id="UP000628775">
    <property type="component" value="Unassembled WGS sequence"/>
</dbReference>